<accession>A0A1W1HHY0</accession>
<dbReference type="GO" id="GO:0008168">
    <property type="term" value="F:methyltransferase activity"/>
    <property type="evidence" value="ECO:0007669"/>
    <property type="project" value="UniProtKB-KW"/>
</dbReference>
<reference evidence="4 5" key="1">
    <citation type="submission" date="2017-03" db="EMBL/GenBank/DDBJ databases">
        <authorList>
            <person name="Afonso C.L."/>
            <person name="Miller P.J."/>
            <person name="Scott M.A."/>
            <person name="Spackman E."/>
            <person name="Goraichik I."/>
            <person name="Dimitrov K.M."/>
            <person name="Suarez D.L."/>
            <person name="Swayne D.E."/>
        </authorList>
    </citation>
    <scope>NUCLEOTIDE SEQUENCE [LARGE SCALE GENOMIC DNA]</scope>
    <source>
        <strain evidence="4">PRJEB14757</strain>
    </source>
</reference>
<protein>
    <recommendedName>
        <fullName evidence="6">Class I SAM-dependent methyltransferase</fullName>
    </recommendedName>
</protein>
<organism evidence="4 5">
    <name type="scientific">Desulfamplus magnetovallimortis</name>
    <dbReference type="NCBI Taxonomy" id="1246637"/>
    <lineage>
        <taxon>Bacteria</taxon>
        <taxon>Pseudomonadati</taxon>
        <taxon>Thermodesulfobacteriota</taxon>
        <taxon>Desulfobacteria</taxon>
        <taxon>Desulfobacterales</taxon>
        <taxon>Desulfobacteraceae</taxon>
        <taxon>Desulfamplus</taxon>
    </lineage>
</organism>
<evidence type="ECO:0000256" key="2">
    <source>
        <dbReference type="ARBA" id="ARBA00022679"/>
    </source>
</evidence>
<dbReference type="RefSeq" id="WP_186441151.1">
    <property type="nucleotide sequence ID" value="NZ_LT828542.1"/>
</dbReference>
<dbReference type="InterPro" id="IPR029063">
    <property type="entry name" value="SAM-dependent_MTases_sf"/>
</dbReference>
<dbReference type="EMBL" id="FWEV01000299">
    <property type="protein sequence ID" value="SLM32079.1"/>
    <property type="molecule type" value="Genomic_DNA"/>
</dbReference>
<dbReference type="AlphaFoldDB" id="A0A1W1HHY0"/>
<dbReference type="PANTHER" id="PTHR40048">
    <property type="entry name" value="RHAMNOSYL O-METHYLTRANSFERASE"/>
    <property type="match status" value="1"/>
</dbReference>
<dbReference type="PANTHER" id="PTHR40048:SF1">
    <property type="entry name" value="RHAMNOSYL O-METHYLTRANSFERASE"/>
    <property type="match status" value="1"/>
</dbReference>
<feature type="compositionally biased region" description="Polar residues" evidence="3">
    <location>
        <begin position="1"/>
        <end position="21"/>
    </location>
</feature>
<evidence type="ECO:0000256" key="3">
    <source>
        <dbReference type="SAM" id="MobiDB-lite"/>
    </source>
</evidence>
<dbReference type="Proteomes" id="UP000191931">
    <property type="component" value="Unassembled WGS sequence"/>
</dbReference>
<gene>
    <name evidence="4" type="ORF">MTBBW1_560003</name>
</gene>
<dbReference type="SUPFAM" id="SSF53335">
    <property type="entry name" value="S-adenosyl-L-methionine-dependent methyltransferases"/>
    <property type="match status" value="1"/>
</dbReference>
<keyword evidence="2" id="KW-0808">Transferase</keyword>
<keyword evidence="5" id="KW-1185">Reference proteome</keyword>
<name>A0A1W1HHY0_9BACT</name>
<evidence type="ECO:0000313" key="4">
    <source>
        <dbReference type="EMBL" id="SLM32079.1"/>
    </source>
</evidence>
<keyword evidence="1" id="KW-0489">Methyltransferase</keyword>
<evidence type="ECO:0000313" key="5">
    <source>
        <dbReference type="Proteomes" id="UP000191931"/>
    </source>
</evidence>
<dbReference type="Gene3D" id="3.40.50.150">
    <property type="entry name" value="Vaccinia Virus protein VP39"/>
    <property type="match status" value="1"/>
</dbReference>
<evidence type="ECO:0008006" key="6">
    <source>
        <dbReference type="Google" id="ProtNLM"/>
    </source>
</evidence>
<dbReference type="GO" id="GO:0005886">
    <property type="term" value="C:plasma membrane"/>
    <property type="evidence" value="ECO:0007669"/>
    <property type="project" value="TreeGrafter"/>
</dbReference>
<dbReference type="GO" id="GO:0071770">
    <property type="term" value="P:DIM/DIP cell wall layer assembly"/>
    <property type="evidence" value="ECO:0007669"/>
    <property type="project" value="TreeGrafter"/>
</dbReference>
<feature type="region of interest" description="Disordered" evidence="3">
    <location>
        <begin position="1"/>
        <end position="26"/>
    </location>
</feature>
<sequence>MLNKQNISQNSFLNPGTQTEASKPGDKWKISNSLQLSKAQWAEVLIDIYEHPMSFPGSVSPQAGELLRALVVNIAPRNVLEIGSYIGASTIWIASAMSEYERRNKLCCIDLFLPHTDNPWCPGVELIEPLSYIKNNIKKCGFQSFIELYQGDSKDLIPKIAKQIHSTIDFVIIDGDHSFMGCSSDFNLVEPFVSLGGYILFHDTFPDYCGVDGPAITLETKIFTNRDKFEVCQIYTEPLNFGFALLRKVTN</sequence>
<dbReference type="Pfam" id="PF13578">
    <property type="entry name" value="Methyltransf_24"/>
    <property type="match status" value="1"/>
</dbReference>
<dbReference type="STRING" id="1246637.MTBBW1_560003"/>
<dbReference type="GO" id="GO:0032259">
    <property type="term" value="P:methylation"/>
    <property type="evidence" value="ECO:0007669"/>
    <property type="project" value="UniProtKB-KW"/>
</dbReference>
<evidence type="ECO:0000256" key="1">
    <source>
        <dbReference type="ARBA" id="ARBA00022603"/>
    </source>
</evidence>
<proteinExistence type="predicted"/>